<sequence>SSQLHQQQIQLQTEQHKIEFQTIQ</sequence>
<evidence type="ECO:0000313" key="2">
    <source>
        <dbReference type="Proteomes" id="UP000681967"/>
    </source>
</evidence>
<reference evidence="1" key="1">
    <citation type="submission" date="2021-02" db="EMBL/GenBank/DDBJ databases">
        <authorList>
            <person name="Nowell W R."/>
        </authorList>
    </citation>
    <scope>NUCLEOTIDE SEQUENCE</scope>
</reference>
<dbReference type="Proteomes" id="UP000681967">
    <property type="component" value="Unassembled WGS sequence"/>
</dbReference>
<feature type="non-terminal residue" evidence="1">
    <location>
        <position position="1"/>
    </location>
</feature>
<protein>
    <submittedName>
        <fullName evidence="1">Uncharacterized protein</fullName>
    </submittedName>
</protein>
<accession>A0A8S2QC96</accession>
<gene>
    <name evidence="1" type="ORF">BYL167_LOCUS18677</name>
</gene>
<proteinExistence type="predicted"/>
<dbReference type="AlphaFoldDB" id="A0A8S2QC96"/>
<evidence type="ECO:0000313" key="1">
    <source>
        <dbReference type="EMBL" id="CAF4092406.1"/>
    </source>
</evidence>
<dbReference type="EMBL" id="CAJOBH010007715">
    <property type="protein sequence ID" value="CAF4092406.1"/>
    <property type="molecule type" value="Genomic_DNA"/>
</dbReference>
<organism evidence="1 2">
    <name type="scientific">Rotaria magnacalcarata</name>
    <dbReference type="NCBI Taxonomy" id="392030"/>
    <lineage>
        <taxon>Eukaryota</taxon>
        <taxon>Metazoa</taxon>
        <taxon>Spiralia</taxon>
        <taxon>Gnathifera</taxon>
        <taxon>Rotifera</taxon>
        <taxon>Eurotatoria</taxon>
        <taxon>Bdelloidea</taxon>
        <taxon>Philodinida</taxon>
        <taxon>Philodinidae</taxon>
        <taxon>Rotaria</taxon>
    </lineage>
</organism>
<comment type="caution">
    <text evidence="1">The sequence shown here is derived from an EMBL/GenBank/DDBJ whole genome shotgun (WGS) entry which is preliminary data.</text>
</comment>
<name>A0A8S2QC96_9BILA</name>